<proteinExistence type="predicted"/>
<dbReference type="Pfam" id="PF13635">
    <property type="entry name" value="DUF4143"/>
    <property type="match status" value="1"/>
</dbReference>
<dbReference type="RefSeq" id="WP_202102854.1">
    <property type="nucleotide sequence ID" value="NZ_JAERTY010000005.1"/>
</dbReference>
<feature type="domain" description="DUF4143" evidence="2">
    <location>
        <begin position="222"/>
        <end position="367"/>
    </location>
</feature>
<keyword evidence="3" id="KW-0547">Nucleotide-binding</keyword>
<evidence type="ECO:0000313" key="3">
    <source>
        <dbReference type="EMBL" id="MBL1409095.1"/>
    </source>
</evidence>
<gene>
    <name evidence="3" type="ORF">JKG61_10065</name>
</gene>
<dbReference type="InterPro" id="IPR027417">
    <property type="entry name" value="P-loop_NTPase"/>
</dbReference>
<dbReference type="Gene3D" id="3.40.50.300">
    <property type="entry name" value="P-loop containing nucleotide triphosphate hydrolases"/>
    <property type="match status" value="1"/>
</dbReference>
<sequence length="423" mass="49442">MEEYFSALAKYNFWDSHVPQLGFPRKEYTDKIENYIGTKLVKVLVGQRRAGKSYLLRQIANNLITKGTHPENIFYINKEFTDFDFLRTYKDLSSLISTYKRKLQPKGKIWIFIDEIQNIEGWEHLINSLSQDYTETYELFISGSNSKMLSGELATLLSGRYVQFEILPFSFSEYTGMMKKEQVKQSYLDYMETGALPELFELPNEESRRNYISAIKDTVLLRDIIQRHSIKDPKLLEDIFVYLVNNASNLVSINNIVNYFKSNGRKTTYETLSTYLGYIEDTFLIHRVDRYDIRGKDTIVGASKYYANDLCFKNYLYPGFGYGLGYKLENLVYLELRRAGYDIYVGTLRNKEVDFVAKKADRLIYVQSTYILIDEQTIEREYAPLEAINDHYEKIVVSLDDIALPSRNGIKHVLVWKLKDIIG</sequence>
<dbReference type="PANTHER" id="PTHR33295:SF20">
    <property type="entry name" value="ATPASE"/>
    <property type="match status" value="1"/>
</dbReference>
<dbReference type="EMBL" id="JAERTY010000005">
    <property type="protein sequence ID" value="MBL1409095.1"/>
    <property type="molecule type" value="Genomic_DNA"/>
</dbReference>
<keyword evidence="3" id="KW-0067">ATP-binding</keyword>
<feature type="domain" description="AAA" evidence="1">
    <location>
        <begin position="41"/>
        <end position="174"/>
    </location>
</feature>
<dbReference type="GO" id="GO:0005524">
    <property type="term" value="F:ATP binding"/>
    <property type="evidence" value="ECO:0007669"/>
    <property type="project" value="UniProtKB-KW"/>
</dbReference>
<dbReference type="Pfam" id="PF13173">
    <property type="entry name" value="AAA_14"/>
    <property type="match status" value="1"/>
</dbReference>
<reference evidence="3 4" key="1">
    <citation type="submission" date="2021-01" db="EMBL/GenBank/DDBJ databases">
        <title>C459-1 draft genome sequence.</title>
        <authorList>
            <person name="Zhang X.-F."/>
        </authorList>
    </citation>
    <scope>NUCLEOTIDE SEQUENCE [LARGE SCALE GENOMIC DNA]</scope>
    <source>
        <strain evidence="4">C459-1</strain>
    </source>
</reference>
<comment type="caution">
    <text evidence="3">The sequence shown here is derived from an EMBL/GenBank/DDBJ whole genome shotgun (WGS) entry which is preliminary data.</text>
</comment>
<dbReference type="InterPro" id="IPR025420">
    <property type="entry name" value="DUF4143"/>
</dbReference>
<dbReference type="SUPFAM" id="SSF52540">
    <property type="entry name" value="P-loop containing nucleoside triphosphate hydrolases"/>
    <property type="match status" value="1"/>
</dbReference>
<evidence type="ECO:0000259" key="1">
    <source>
        <dbReference type="Pfam" id="PF13173"/>
    </source>
</evidence>
<dbReference type="InterPro" id="IPR041682">
    <property type="entry name" value="AAA_14"/>
</dbReference>
<accession>A0ABS1R3N0</accession>
<protein>
    <submittedName>
        <fullName evidence="3">ATP-binding protein</fullName>
    </submittedName>
</protein>
<name>A0ABS1R3N0_9SPHI</name>
<evidence type="ECO:0000259" key="2">
    <source>
        <dbReference type="Pfam" id="PF13635"/>
    </source>
</evidence>
<dbReference type="PANTHER" id="PTHR33295">
    <property type="entry name" value="ATPASE"/>
    <property type="match status" value="1"/>
</dbReference>
<evidence type="ECO:0000313" key="4">
    <source>
        <dbReference type="Proteomes" id="UP000625283"/>
    </source>
</evidence>
<organism evidence="3 4">
    <name type="scientific">Sphingobacterium faecale</name>
    <dbReference type="NCBI Taxonomy" id="2803775"/>
    <lineage>
        <taxon>Bacteria</taxon>
        <taxon>Pseudomonadati</taxon>
        <taxon>Bacteroidota</taxon>
        <taxon>Sphingobacteriia</taxon>
        <taxon>Sphingobacteriales</taxon>
        <taxon>Sphingobacteriaceae</taxon>
        <taxon>Sphingobacterium</taxon>
    </lineage>
</organism>
<keyword evidence="4" id="KW-1185">Reference proteome</keyword>
<dbReference type="Proteomes" id="UP000625283">
    <property type="component" value="Unassembled WGS sequence"/>
</dbReference>